<name>E1JYW6_SOLFR</name>
<sequence length="105" mass="11413" precursor="true">MRSLLWALVLTGLLCGVPARAAQSVTLDGRVSGVMQYPETQTICLSFTSNEKKQYMICDDVTAKEVIEQLFALGKKDAPCRIEGAVAKKSGDDVYLSVTRVTQGK</sequence>
<dbReference type="RefSeq" id="WP_005994892.1">
    <property type="nucleotide sequence ID" value="NZ_AECZ01000020.1"/>
</dbReference>
<gene>
    <name evidence="2" type="ORF">DesfrDRAFT_2815</name>
</gene>
<dbReference type="EMBL" id="AECZ01000020">
    <property type="protein sequence ID" value="EFL50382.1"/>
    <property type="molecule type" value="Genomic_DNA"/>
</dbReference>
<evidence type="ECO:0000313" key="3">
    <source>
        <dbReference type="Proteomes" id="UP000006250"/>
    </source>
</evidence>
<keyword evidence="1" id="KW-0732">Signal</keyword>
<reference evidence="2 3" key="1">
    <citation type="submission" date="2010-08" db="EMBL/GenBank/DDBJ databases">
        <title>The draft genome of Desulfovibrio fructosovorans JJ.</title>
        <authorList>
            <consortium name="US DOE Joint Genome Institute (JGI-PGF)"/>
            <person name="Lucas S."/>
            <person name="Copeland A."/>
            <person name="Lapidus A."/>
            <person name="Cheng J.-F."/>
            <person name="Bruce D."/>
            <person name="Goodwin L."/>
            <person name="Pitluck S."/>
            <person name="Land M.L."/>
            <person name="Hauser L."/>
            <person name="Chang Y.-J."/>
            <person name="Jeffries C."/>
            <person name="Wall J.D."/>
            <person name="Stahl D.A."/>
            <person name="Arkin A.P."/>
            <person name="Dehal P."/>
            <person name="Stolyar S.M."/>
            <person name="Hazen T.C."/>
            <person name="Woyke T.J."/>
        </authorList>
    </citation>
    <scope>NUCLEOTIDE SEQUENCE [LARGE SCALE GENOMIC DNA]</scope>
    <source>
        <strain evidence="2 3">JJ</strain>
    </source>
</reference>
<accession>E1JYW6</accession>
<keyword evidence="3" id="KW-1185">Reference proteome</keyword>
<evidence type="ECO:0000256" key="1">
    <source>
        <dbReference type="SAM" id="SignalP"/>
    </source>
</evidence>
<dbReference type="Proteomes" id="UP000006250">
    <property type="component" value="Unassembled WGS sequence"/>
</dbReference>
<dbReference type="STRING" id="596151.DesfrDRAFT_2815"/>
<protein>
    <submittedName>
        <fullName evidence="2">Uncharacterized protein</fullName>
    </submittedName>
</protein>
<comment type="caution">
    <text evidence="2">The sequence shown here is derived from an EMBL/GenBank/DDBJ whole genome shotgun (WGS) entry which is preliminary data.</text>
</comment>
<feature type="signal peptide" evidence="1">
    <location>
        <begin position="1"/>
        <end position="21"/>
    </location>
</feature>
<dbReference type="OrthoDB" id="5459037at2"/>
<dbReference type="eggNOG" id="ENOG503180Z">
    <property type="taxonomic scope" value="Bacteria"/>
</dbReference>
<dbReference type="AlphaFoldDB" id="E1JYW6"/>
<proteinExistence type="predicted"/>
<evidence type="ECO:0000313" key="2">
    <source>
        <dbReference type="EMBL" id="EFL50382.1"/>
    </source>
</evidence>
<organism evidence="2 3">
    <name type="scientific">Solidesulfovibrio fructosivorans JJ]</name>
    <dbReference type="NCBI Taxonomy" id="596151"/>
    <lineage>
        <taxon>Bacteria</taxon>
        <taxon>Pseudomonadati</taxon>
        <taxon>Thermodesulfobacteriota</taxon>
        <taxon>Desulfovibrionia</taxon>
        <taxon>Desulfovibrionales</taxon>
        <taxon>Desulfovibrionaceae</taxon>
        <taxon>Solidesulfovibrio</taxon>
    </lineage>
</organism>
<feature type="chain" id="PRO_5003148292" evidence="1">
    <location>
        <begin position="22"/>
        <end position="105"/>
    </location>
</feature>